<dbReference type="AlphaFoldDB" id="A0A8I3MNR6"/>
<protein>
    <submittedName>
        <fullName evidence="1">Solute carrier family 7 member 8</fullName>
    </submittedName>
</protein>
<keyword evidence="2" id="KW-1185">Reference proteome</keyword>
<dbReference type="Ensembl" id="ENSCAFT00845005670.1">
    <property type="protein sequence ID" value="ENSCAFP00845004497.1"/>
    <property type="gene ID" value="ENSCAFG00845003216.1"/>
</dbReference>
<evidence type="ECO:0000313" key="1">
    <source>
        <dbReference type="Ensembl" id="ENSCAFP00845004497.1"/>
    </source>
</evidence>
<gene>
    <name evidence="1" type="primary">SLC7A8</name>
</gene>
<organism evidence="1 2">
    <name type="scientific">Canis lupus familiaris</name>
    <name type="common">Dog</name>
    <name type="synonym">Canis familiaris</name>
    <dbReference type="NCBI Taxonomy" id="9615"/>
    <lineage>
        <taxon>Eukaryota</taxon>
        <taxon>Metazoa</taxon>
        <taxon>Chordata</taxon>
        <taxon>Craniata</taxon>
        <taxon>Vertebrata</taxon>
        <taxon>Euteleostomi</taxon>
        <taxon>Mammalia</taxon>
        <taxon>Eutheria</taxon>
        <taxon>Laurasiatheria</taxon>
        <taxon>Carnivora</taxon>
        <taxon>Caniformia</taxon>
        <taxon>Canidae</taxon>
        <taxon>Canis</taxon>
    </lineage>
</organism>
<name>A0A8I3MNR6_CANLF</name>
<sequence>PGAGGGEAASSPVQPITEPCHHTPLVGAGCSPAAPAWAPWTPGGWSEGRHLTPLAPGLEGGRAPRQKAEGGKVCSSKSAPHMGQLCQCAVGHPGSRHFHSWEAPGPGPDHHHGSCTDLQRRVFLAGAKECI</sequence>
<dbReference type="GeneTree" id="ENSGT00940000158278"/>
<dbReference type="Proteomes" id="UP000805418">
    <property type="component" value="Chromosome 8"/>
</dbReference>
<evidence type="ECO:0000313" key="2">
    <source>
        <dbReference type="Proteomes" id="UP000805418"/>
    </source>
</evidence>
<dbReference type="OrthoDB" id="3257095at2759"/>
<reference evidence="1" key="1">
    <citation type="submission" date="2020-03" db="EMBL/GenBank/DDBJ databases">
        <title>Long-read based genome assembly of a Labrador retriever dog.</title>
        <authorList>
            <person name="Eory L."/>
            <person name="Zhang W."/>
            <person name="Schoenebeck J."/>
        </authorList>
    </citation>
    <scope>NUCLEOTIDE SEQUENCE [LARGE SCALE GENOMIC DNA]</scope>
    <source>
        <strain evidence="1">Labrador retriever</strain>
    </source>
</reference>
<reference evidence="1" key="3">
    <citation type="submission" date="2025-09" db="UniProtKB">
        <authorList>
            <consortium name="Ensembl"/>
        </authorList>
    </citation>
    <scope>IDENTIFICATION</scope>
    <source>
        <strain evidence="1">Boxer</strain>
    </source>
</reference>
<accession>A0A8I3MNR6</accession>
<reference evidence="1" key="2">
    <citation type="submission" date="2025-08" db="UniProtKB">
        <authorList>
            <consortium name="Ensembl"/>
        </authorList>
    </citation>
    <scope>IDENTIFICATION</scope>
    <source>
        <strain evidence="1">Boxer</strain>
    </source>
</reference>
<proteinExistence type="predicted"/>